<evidence type="ECO:0000256" key="3">
    <source>
        <dbReference type="SAM" id="MobiDB-lite"/>
    </source>
</evidence>
<dbReference type="CDD" id="cd06141">
    <property type="entry name" value="WRN_exo"/>
    <property type="match status" value="1"/>
</dbReference>
<feature type="region of interest" description="Disordered" evidence="3">
    <location>
        <begin position="84"/>
        <end position="129"/>
    </location>
</feature>
<feature type="domain" description="3'-5' exonuclease" evidence="4">
    <location>
        <begin position="180"/>
        <end position="370"/>
    </location>
</feature>
<reference evidence="5 6" key="1">
    <citation type="journal article" date="2018" name="New Phytol.">
        <title>Comparative genomics and transcriptomics depict ericoid mycorrhizal fungi as versatile saprotrophs and plant mutualists.</title>
        <authorList>
            <person name="Martino E."/>
            <person name="Morin E."/>
            <person name="Grelet G.A."/>
            <person name="Kuo A."/>
            <person name="Kohler A."/>
            <person name="Daghino S."/>
            <person name="Barry K.W."/>
            <person name="Cichocki N."/>
            <person name="Clum A."/>
            <person name="Dockter R.B."/>
            <person name="Hainaut M."/>
            <person name="Kuo R.C."/>
            <person name="LaButti K."/>
            <person name="Lindahl B.D."/>
            <person name="Lindquist E.A."/>
            <person name="Lipzen A."/>
            <person name="Khouja H.R."/>
            <person name="Magnuson J."/>
            <person name="Murat C."/>
            <person name="Ohm R.A."/>
            <person name="Singer S.W."/>
            <person name="Spatafora J.W."/>
            <person name="Wang M."/>
            <person name="Veneault-Fourrey C."/>
            <person name="Henrissat B."/>
            <person name="Grigoriev I.V."/>
            <person name="Martin F.M."/>
            <person name="Perotto S."/>
        </authorList>
    </citation>
    <scope>NUCLEOTIDE SEQUENCE [LARGE SCALE GENOMIC DNA]</scope>
    <source>
        <strain evidence="5 6">ATCC 22711</strain>
    </source>
</reference>
<evidence type="ECO:0000256" key="2">
    <source>
        <dbReference type="ARBA" id="ARBA00022801"/>
    </source>
</evidence>
<dbReference type="InterPro" id="IPR051132">
    <property type="entry name" value="3-5_Exonuclease_domain"/>
</dbReference>
<dbReference type="InterPro" id="IPR002562">
    <property type="entry name" value="3'-5'_exonuclease_dom"/>
</dbReference>
<dbReference type="PANTHER" id="PTHR13620">
    <property type="entry name" value="3-5 EXONUCLEASE"/>
    <property type="match status" value="1"/>
</dbReference>
<feature type="compositionally biased region" description="Basic and acidic residues" evidence="3">
    <location>
        <begin position="84"/>
        <end position="94"/>
    </location>
</feature>
<dbReference type="FunFam" id="3.30.420.10:FF:000100">
    <property type="entry name" value="3'-5' exonuclease/helicase (Wrn), putative"/>
    <property type="match status" value="1"/>
</dbReference>
<dbReference type="GO" id="GO:0003676">
    <property type="term" value="F:nucleic acid binding"/>
    <property type="evidence" value="ECO:0007669"/>
    <property type="project" value="InterPro"/>
</dbReference>
<dbReference type="STRING" id="857342.A0A2T3BA54"/>
<feature type="region of interest" description="Disordered" evidence="3">
    <location>
        <begin position="436"/>
        <end position="466"/>
    </location>
</feature>
<dbReference type="InterPro" id="IPR036397">
    <property type="entry name" value="RNaseH_sf"/>
</dbReference>
<dbReference type="Gene3D" id="3.30.420.10">
    <property type="entry name" value="Ribonuclease H-like superfamily/Ribonuclease H"/>
    <property type="match status" value="1"/>
</dbReference>
<dbReference type="PANTHER" id="PTHR13620:SF104">
    <property type="entry name" value="EXONUCLEASE 3'-5' DOMAIN-CONTAINING PROTEIN 2"/>
    <property type="match status" value="1"/>
</dbReference>
<dbReference type="Proteomes" id="UP000241818">
    <property type="component" value="Unassembled WGS sequence"/>
</dbReference>
<dbReference type="GO" id="GO:0008408">
    <property type="term" value="F:3'-5' exonuclease activity"/>
    <property type="evidence" value="ECO:0007669"/>
    <property type="project" value="InterPro"/>
</dbReference>
<dbReference type="InParanoid" id="A0A2T3BA54"/>
<keyword evidence="2" id="KW-0378">Hydrolase</keyword>
<feature type="compositionally biased region" description="Basic and acidic residues" evidence="3">
    <location>
        <begin position="380"/>
        <end position="389"/>
    </location>
</feature>
<feature type="non-terminal residue" evidence="5">
    <location>
        <position position="1"/>
    </location>
</feature>
<dbReference type="GeneID" id="36569647"/>
<keyword evidence="6" id="KW-1185">Reference proteome</keyword>
<proteinExistence type="predicted"/>
<feature type="compositionally biased region" description="Acidic residues" evidence="3">
    <location>
        <begin position="397"/>
        <end position="408"/>
    </location>
</feature>
<dbReference type="RefSeq" id="XP_024723805.1">
    <property type="nucleotide sequence ID" value="XM_024861566.1"/>
</dbReference>
<dbReference type="Pfam" id="PF01612">
    <property type="entry name" value="DNA_pol_A_exo1"/>
    <property type="match status" value="1"/>
</dbReference>
<evidence type="ECO:0000313" key="5">
    <source>
        <dbReference type="EMBL" id="PSS25206.1"/>
    </source>
</evidence>
<dbReference type="EMBL" id="KZ679007">
    <property type="protein sequence ID" value="PSS25206.1"/>
    <property type="molecule type" value="Genomic_DNA"/>
</dbReference>
<keyword evidence="1" id="KW-0540">Nuclease</keyword>
<protein>
    <recommendedName>
        <fullName evidence="4">3'-5' exonuclease domain-containing protein</fullName>
    </recommendedName>
</protein>
<dbReference type="SMART" id="SM00474">
    <property type="entry name" value="35EXOc"/>
    <property type="match status" value="1"/>
</dbReference>
<dbReference type="GO" id="GO:0006139">
    <property type="term" value="P:nucleobase-containing compound metabolic process"/>
    <property type="evidence" value="ECO:0007669"/>
    <property type="project" value="InterPro"/>
</dbReference>
<dbReference type="GO" id="GO:0005634">
    <property type="term" value="C:nucleus"/>
    <property type="evidence" value="ECO:0007669"/>
    <property type="project" value="TreeGrafter"/>
</dbReference>
<dbReference type="AlphaFoldDB" id="A0A2T3BA54"/>
<dbReference type="InterPro" id="IPR012337">
    <property type="entry name" value="RNaseH-like_sf"/>
</dbReference>
<dbReference type="SUPFAM" id="SSF53098">
    <property type="entry name" value="Ribonuclease H-like"/>
    <property type="match status" value="1"/>
</dbReference>
<feature type="compositionally biased region" description="Low complexity" evidence="3">
    <location>
        <begin position="442"/>
        <end position="460"/>
    </location>
</feature>
<organism evidence="5 6">
    <name type="scientific">Amorphotheca resinae ATCC 22711</name>
    <dbReference type="NCBI Taxonomy" id="857342"/>
    <lineage>
        <taxon>Eukaryota</taxon>
        <taxon>Fungi</taxon>
        <taxon>Dikarya</taxon>
        <taxon>Ascomycota</taxon>
        <taxon>Pezizomycotina</taxon>
        <taxon>Leotiomycetes</taxon>
        <taxon>Helotiales</taxon>
        <taxon>Amorphothecaceae</taxon>
        <taxon>Amorphotheca</taxon>
    </lineage>
</organism>
<name>A0A2T3BA54_AMORE</name>
<sequence>MGKAIRRPAIVAVADVGDSSSLVFNGMRSTTALSRMGQSFSSAARPSIPSLQRLWNPSCAIVFRGNSRINTPRTISTTIGADVGQDHSKAEARSTSETTAVEISSVPAIDGTAEANPPADESLLEDPEQNEVPLSTTLFKMSEEIFRGAKNAAPGSPESFWSHTLYRGPVVDGVETKVKVHYCKSKHTTERVLEQYFRGKKVLGFDIEWKPDSNRNSGIKKNVSLIQLASEDRIALFHIALYPGDRIQDLVAPKLKEIMEDPSISKVGVAIKADCTRLRKFLNINAKGLFELSHLYKLVKFSSSKDFKLINKKLVSLATQVQEHLHLPMLKGEVRGSDWSQALAMDQIIYAASDSYAGVHLYDTLEIKRKALDPTPPRPYHAEENKPIRLAEGVEIPTDEDLDPDELEPSTTSKRKYTKLTPSYLESAAETLELDPDFDIQAPTASSPTTTRSRTPSKSSRAPKHPAVLAADALSVSYRASHPKNRAAPASLRCYFLWYHNPDLSLQDIAALLREVPLQITTVVNYILETIKLEKLPFEKERLKSVLGMLPKDVVWGRYRTLARACDQLPRGDESRAVEGN</sequence>
<gene>
    <name evidence="5" type="ORF">M430DRAFT_114703</name>
</gene>
<dbReference type="OrthoDB" id="1920326at2759"/>
<evidence type="ECO:0000259" key="4">
    <source>
        <dbReference type="SMART" id="SM00474"/>
    </source>
</evidence>
<evidence type="ECO:0000256" key="1">
    <source>
        <dbReference type="ARBA" id="ARBA00022722"/>
    </source>
</evidence>
<accession>A0A2T3BA54</accession>
<dbReference type="GO" id="GO:0005737">
    <property type="term" value="C:cytoplasm"/>
    <property type="evidence" value="ECO:0007669"/>
    <property type="project" value="TreeGrafter"/>
</dbReference>
<feature type="region of interest" description="Disordered" evidence="3">
    <location>
        <begin position="372"/>
        <end position="415"/>
    </location>
</feature>
<evidence type="ECO:0000313" key="6">
    <source>
        <dbReference type="Proteomes" id="UP000241818"/>
    </source>
</evidence>